<keyword evidence="3" id="KW-0862">Zinc</keyword>
<sequence>MFRRIFQCTFFSWLLMRVADCASSPGNVVYPRLLEARGLDDEKHLYIQDDIVLRLQKTSVLSENFVFSENFDGRRVDKIMNGKKLEANMYHDRNRMASVNIDEKNGVVKVKGILSDILRIAPLNISARLDDGPIPHEIIKVEQRARPIGKPTVHPKIKANDETFYAELKIVVDDNHRGVFTKDEDLVQYLALCIKLVNIRYEETSNPKVQFLLTTVEVAETEFREELFVANDVDCPGRSYKQYMDPIKMIQKAVNLYGNCSEDITVVITSVDLADNFNGNAYNHVMGQAKLGGLCSVGRRVAIVEDAPPTYSLIQIIAHELAHTKTIWPKTSIYRAGIIIEIVLKRILHILKTPRLGATHDGDDAIDDIAKNNCKPHTGHMMAPSAHGSNNGHFSSCSIEQIRAFVSKLDPNCRKVKLDKYHEAARNVLPGKEMDLKNYCRTKHSNYPNITATQPGKYKQECKILCCAESGYPCFEEPAVDGMSCDNNKYCLRHKCDNHTNPLGKRR</sequence>
<keyword evidence="4 8" id="KW-0482">Metalloprotease</keyword>
<evidence type="ECO:0000256" key="4">
    <source>
        <dbReference type="ARBA" id="ARBA00023049"/>
    </source>
</evidence>
<dbReference type="GO" id="GO:0006509">
    <property type="term" value="P:membrane protein ectodomain proteolysis"/>
    <property type="evidence" value="ECO:0007669"/>
    <property type="project" value="TreeGrafter"/>
</dbReference>
<feature type="active site" evidence="5">
    <location>
        <position position="320"/>
    </location>
</feature>
<dbReference type="PANTHER" id="PTHR11905:SF159">
    <property type="entry name" value="ADAM METALLOPROTEASE"/>
    <property type="match status" value="1"/>
</dbReference>
<feature type="domain" description="Peptidase M12B" evidence="7">
    <location>
        <begin position="164"/>
        <end position="413"/>
    </location>
</feature>
<dbReference type="Gene3D" id="3.40.390.10">
    <property type="entry name" value="Collagenase (Catalytic Domain)"/>
    <property type="match status" value="1"/>
</dbReference>
<evidence type="ECO:0000259" key="7">
    <source>
        <dbReference type="PROSITE" id="PS50215"/>
    </source>
</evidence>
<dbReference type="PANTHER" id="PTHR11905">
    <property type="entry name" value="ADAM A DISINTEGRIN AND METALLOPROTEASE DOMAIN"/>
    <property type="match status" value="1"/>
</dbReference>
<comment type="caution">
    <text evidence="5">Lacks conserved residue(s) required for the propagation of feature annotation.</text>
</comment>
<dbReference type="EMBL" id="GADI01005542">
    <property type="protein sequence ID" value="JAA68266.1"/>
    <property type="molecule type" value="mRNA"/>
</dbReference>
<reference evidence="8" key="1">
    <citation type="submission" date="2012-12" db="EMBL/GenBank/DDBJ databases">
        <title>Identification and characterization of a phenylalanine ammonia-lyase gene family in Isatis indigotica Fort.</title>
        <authorList>
            <person name="Liu Q."/>
            <person name="Chen J."/>
            <person name="Zhou X."/>
            <person name="Di P."/>
            <person name="Xiao Y."/>
            <person name="Xuan H."/>
            <person name="Zhang L."/>
            <person name="Chen W."/>
        </authorList>
    </citation>
    <scope>NUCLEOTIDE SEQUENCE</scope>
    <source>
        <tissue evidence="8">Salivary gland</tissue>
    </source>
</reference>
<name>A0A0K8RB09_IXORI</name>
<dbReference type="GO" id="GO:0004222">
    <property type="term" value="F:metalloendopeptidase activity"/>
    <property type="evidence" value="ECO:0007669"/>
    <property type="project" value="InterPro"/>
</dbReference>
<keyword evidence="6" id="KW-0732">Signal</keyword>
<dbReference type="SUPFAM" id="SSF55486">
    <property type="entry name" value="Metalloproteases ('zincins'), catalytic domain"/>
    <property type="match status" value="1"/>
</dbReference>
<keyword evidence="1 8" id="KW-0645">Protease</keyword>
<evidence type="ECO:0000256" key="5">
    <source>
        <dbReference type="PROSITE-ProRule" id="PRU00276"/>
    </source>
</evidence>
<evidence type="ECO:0000256" key="6">
    <source>
        <dbReference type="SAM" id="SignalP"/>
    </source>
</evidence>
<accession>A0A0K8RB09</accession>
<evidence type="ECO:0000313" key="8">
    <source>
        <dbReference type="EMBL" id="JAA68266.1"/>
    </source>
</evidence>
<dbReference type="InterPro" id="IPR001590">
    <property type="entry name" value="Peptidase_M12B"/>
</dbReference>
<organism evidence="8">
    <name type="scientific">Ixodes ricinus</name>
    <name type="common">Common tick</name>
    <name type="synonym">Acarus ricinus</name>
    <dbReference type="NCBI Taxonomy" id="34613"/>
    <lineage>
        <taxon>Eukaryota</taxon>
        <taxon>Metazoa</taxon>
        <taxon>Ecdysozoa</taxon>
        <taxon>Arthropoda</taxon>
        <taxon>Chelicerata</taxon>
        <taxon>Arachnida</taxon>
        <taxon>Acari</taxon>
        <taxon>Parasitiformes</taxon>
        <taxon>Ixodida</taxon>
        <taxon>Ixodoidea</taxon>
        <taxon>Ixodidae</taxon>
        <taxon>Ixodinae</taxon>
        <taxon>Ixodes</taxon>
    </lineage>
</organism>
<dbReference type="Gene3D" id="3.40.1620.60">
    <property type="match status" value="1"/>
</dbReference>
<evidence type="ECO:0000256" key="2">
    <source>
        <dbReference type="ARBA" id="ARBA00022801"/>
    </source>
</evidence>
<evidence type="ECO:0000256" key="1">
    <source>
        <dbReference type="ARBA" id="ARBA00022670"/>
    </source>
</evidence>
<dbReference type="InterPro" id="IPR024079">
    <property type="entry name" value="MetalloPept_cat_dom_sf"/>
</dbReference>
<protein>
    <submittedName>
        <fullName evidence="8">Putative metalloprotease</fullName>
    </submittedName>
</protein>
<dbReference type="PROSITE" id="PS50215">
    <property type="entry name" value="ADAM_MEPRO"/>
    <property type="match status" value="1"/>
</dbReference>
<evidence type="ECO:0000256" key="3">
    <source>
        <dbReference type="ARBA" id="ARBA00022833"/>
    </source>
</evidence>
<feature type="chain" id="PRO_5005517206" evidence="6">
    <location>
        <begin position="24"/>
        <end position="507"/>
    </location>
</feature>
<proteinExistence type="evidence at transcript level"/>
<feature type="signal peptide" evidence="6">
    <location>
        <begin position="1"/>
        <end position="23"/>
    </location>
</feature>
<dbReference type="AlphaFoldDB" id="A0A0K8RB09"/>
<keyword evidence="2" id="KW-0378">Hydrolase</keyword>